<comment type="catalytic activity">
    <reaction evidence="10">
        <text>gamma-L-glutamyl-L-cysteine + glycine + ATP = glutathione + ADP + phosphate + H(+)</text>
        <dbReference type="Rhea" id="RHEA:13557"/>
        <dbReference type="ChEBI" id="CHEBI:15378"/>
        <dbReference type="ChEBI" id="CHEBI:30616"/>
        <dbReference type="ChEBI" id="CHEBI:43474"/>
        <dbReference type="ChEBI" id="CHEBI:57305"/>
        <dbReference type="ChEBI" id="CHEBI:57925"/>
        <dbReference type="ChEBI" id="CHEBI:58173"/>
        <dbReference type="ChEBI" id="CHEBI:456216"/>
        <dbReference type="EC" id="6.3.2.3"/>
    </reaction>
</comment>
<dbReference type="Gene3D" id="3.40.50.20">
    <property type="match status" value="1"/>
</dbReference>
<comment type="cofactor">
    <cofactor evidence="1">
        <name>Mn(2+)</name>
        <dbReference type="ChEBI" id="CHEBI:29035"/>
    </cofactor>
</comment>
<dbReference type="GO" id="GO:0004363">
    <property type="term" value="F:glutathione synthase activity"/>
    <property type="evidence" value="ECO:0007669"/>
    <property type="project" value="UniProtKB-UniRule"/>
</dbReference>
<keyword evidence="13" id="KW-1185">Reference proteome</keyword>
<dbReference type="SUPFAM" id="SSF52440">
    <property type="entry name" value="PreATP-grasp domain"/>
    <property type="match status" value="1"/>
</dbReference>
<accession>A0A0D6PA56</accession>
<keyword evidence="5" id="KW-0479">Metal-binding</keyword>
<dbReference type="InterPro" id="IPR006284">
    <property type="entry name" value="Glut_synth_pro"/>
</dbReference>
<comment type="pathway">
    <text evidence="10">Sulfur metabolism; glutathione biosynthesis; glutathione from L-cysteine and L-glutamate: step 2/2.</text>
</comment>
<comment type="cofactor">
    <cofactor evidence="2">
        <name>Mg(2+)</name>
        <dbReference type="ChEBI" id="CHEBI:18420"/>
    </cofactor>
</comment>
<dbReference type="Gene3D" id="3.30.1490.20">
    <property type="entry name" value="ATP-grasp fold, A domain"/>
    <property type="match status" value="1"/>
</dbReference>
<dbReference type="Pfam" id="PF02951">
    <property type="entry name" value="GSH-S_N"/>
    <property type="match status" value="1"/>
</dbReference>
<organism evidence="12 13">
    <name type="scientific">Acidisphaera rubrifaciens HS-AP3</name>
    <dbReference type="NCBI Taxonomy" id="1231350"/>
    <lineage>
        <taxon>Bacteria</taxon>
        <taxon>Pseudomonadati</taxon>
        <taxon>Pseudomonadota</taxon>
        <taxon>Alphaproteobacteria</taxon>
        <taxon>Acetobacterales</taxon>
        <taxon>Acetobacteraceae</taxon>
        <taxon>Acidisphaera</taxon>
    </lineage>
</organism>
<reference evidence="12 13" key="1">
    <citation type="submission" date="2012-11" db="EMBL/GenBank/DDBJ databases">
        <title>Whole genome sequence of Acidisphaera rubrifaciens HS-AP3.</title>
        <authorList>
            <person name="Azuma Y."/>
            <person name="Higashiura N."/>
            <person name="Hirakawa H."/>
            <person name="Matsushita K."/>
        </authorList>
    </citation>
    <scope>NUCLEOTIDE SEQUENCE [LARGE SCALE GENOMIC DNA]</scope>
    <source>
        <strain evidence="12 13">HS-AP3</strain>
    </source>
</reference>
<dbReference type="PROSITE" id="PS50975">
    <property type="entry name" value="ATP_GRASP"/>
    <property type="match status" value="1"/>
</dbReference>
<comment type="caution">
    <text evidence="12">The sequence shown here is derived from an EMBL/GenBank/DDBJ whole genome shotgun (WGS) entry which is preliminary data.</text>
</comment>
<keyword evidence="4 10" id="KW-0317">Glutathione biosynthesis</keyword>
<evidence type="ECO:0000256" key="1">
    <source>
        <dbReference type="ARBA" id="ARBA00001936"/>
    </source>
</evidence>
<evidence type="ECO:0000256" key="2">
    <source>
        <dbReference type="ARBA" id="ARBA00001946"/>
    </source>
</evidence>
<dbReference type="InterPro" id="IPR011761">
    <property type="entry name" value="ATP-grasp"/>
</dbReference>
<evidence type="ECO:0000256" key="3">
    <source>
        <dbReference type="ARBA" id="ARBA00022598"/>
    </source>
</evidence>
<dbReference type="InterPro" id="IPR016185">
    <property type="entry name" value="PreATP-grasp_dom_sf"/>
</dbReference>
<evidence type="ECO:0000313" key="13">
    <source>
        <dbReference type="Proteomes" id="UP000032680"/>
    </source>
</evidence>
<dbReference type="GO" id="GO:0005737">
    <property type="term" value="C:cytoplasm"/>
    <property type="evidence" value="ECO:0007669"/>
    <property type="project" value="TreeGrafter"/>
</dbReference>
<evidence type="ECO:0000256" key="5">
    <source>
        <dbReference type="ARBA" id="ARBA00022723"/>
    </source>
</evidence>
<dbReference type="PANTHER" id="PTHR21621">
    <property type="entry name" value="RIBOSOMAL PROTEIN S6 MODIFICATION PROTEIN"/>
    <property type="match status" value="1"/>
</dbReference>
<dbReference type="Pfam" id="PF02955">
    <property type="entry name" value="GSH-S_ATP"/>
    <property type="match status" value="1"/>
</dbReference>
<dbReference type="RefSeq" id="WP_048861963.1">
    <property type="nucleotide sequence ID" value="NZ_BANB01000439.1"/>
</dbReference>
<dbReference type="EMBL" id="BANB01000439">
    <property type="protein sequence ID" value="GAN77749.1"/>
    <property type="molecule type" value="Genomic_DNA"/>
</dbReference>
<dbReference type="NCBIfam" id="NF003573">
    <property type="entry name" value="PRK05246.1"/>
    <property type="match status" value="1"/>
</dbReference>
<sequence>MPSPLNVAVQMDPLETIDINGDSTFALMLEAQARGHRLWHYEVRHMALREGPRHPHGRLVAQGRPVKVQRVPGAHYTFGDAETLDLGAMDVVLMRQDPPFDMAYITATHMLEHIQPGTLVVNDPAAVRNAPEKIMVLQFPHLMPPTLVTWDPAAIRGFRAEHRDIVVKPLFGNGGTGVFRIREDDENLGALLEMHFARSREPLMVQRYEPAVRLGDKRIILVDGEPMGAINRVPAAGEARSNMHVGGRPEQSALSARDREICAAIGPTLRAQGLIFVGIDVIGDWLTEINVTSPTGLQEIARFDGVHLERAIWDCIEAKRRAARPLATPG</sequence>
<dbReference type="PANTHER" id="PTHR21621:SF4">
    <property type="entry name" value="GLUTATHIONE SYNTHETASE"/>
    <property type="match status" value="1"/>
</dbReference>
<dbReference type="GO" id="GO:0005524">
    <property type="term" value="F:ATP binding"/>
    <property type="evidence" value="ECO:0007669"/>
    <property type="project" value="UniProtKB-UniRule"/>
</dbReference>
<evidence type="ECO:0000259" key="11">
    <source>
        <dbReference type="PROSITE" id="PS50975"/>
    </source>
</evidence>
<dbReference type="GO" id="GO:0046872">
    <property type="term" value="F:metal ion binding"/>
    <property type="evidence" value="ECO:0007669"/>
    <property type="project" value="UniProtKB-KW"/>
</dbReference>
<keyword evidence="6 10" id="KW-0547">Nucleotide-binding</keyword>
<keyword evidence="8" id="KW-0460">Magnesium</keyword>
<keyword evidence="3 10" id="KW-0436">Ligase</keyword>
<proteinExistence type="inferred from homology"/>
<evidence type="ECO:0000256" key="7">
    <source>
        <dbReference type="ARBA" id="ARBA00022840"/>
    </source>
</evidence>
<dbReference type="EC" id="6.3.2.3" evidence="10"/>
<dbReference type="HAMAP" id="MF_00162">
    <property type="entry name" value="GSH_S"/>
    <property type="match status" value="1"/>
</dbReference>
<keyword evidence="9" id="KW-0464">Manganese</keyword>
<name>A0A0D6PA56_9PROT</name>
<dbReference type="NCBIfam" id="TIGR01380">
    <property type="entry name" value="glut_syn"/>
    <property type="match status" value="1"/>
</dbReference>
<gene>
    <name evidence="10" type="primary">gshB</name>
    <name evidence="12" type="ORF">Asru_0439_03</name>
</gene>
<evidence type="ECO:0000256" key="10">
    <source>
        <dbReference type="HAMAP-Rule" id="MF_00162"/>
    </source>
</evidence>
<dbReference type="UniPathway" id="UPA00142">
    <property type="reaction ID" value="UER00210"/>
</dbReference>
<protein>
    <recommendedName>
        <fullName evidence="10">Glutathione synthetase</fullName>
        <ecNumber evidence="10">6.3.2.3</ecNumber>
    </recommendedName>
    <alternativeName>
        <fullName evidence="10">GSH synthetase</fullName>
        <shortName evidence="10">GSH-S</shortName>
        <shortName evidence="10">GSHase</shortName>
    </alternativeName>
    <alternativeName>
        <fullName evidence="10">Glutathione synthase</fullName>
    </alternativeName>
</protein>
<dbReference type="InterPro" id="IPR004218">
    <property type="entry name" value="GSHS_ATP-bd"/>
</dbReference>
<evidence type="ECO:0000256" key="9">
    <source>
        <dbReference type="ARBA" id="ARBA00023211"/>
    </source>
</evidence>
<dbReference type="Proteomes" id="UP000032680">
    <property type="component" value="Unassembled WGS sequence"/>
</dbReference>
<evidence type="ECO:0000256" key="6">
    <source>
        <dbReference type="ARBA" id="ARBA00022741"/>
    </source>
</evidence>
<dbReference type="InterPro" id="IPR004215">
    <property type="entry name" value="GSHS_N"/>
</dbReference>
<dbReference type="InterPro" id="IPR013815">
    <property type="entry name" value="ATP_grasp_subdomain_1"/>
</dbReference>
<keyword evidence="7 10" id="KW-0067">ATP-binding</keyword>
<evidence type="ECO:0000256" key="4">
    <source>
        <dbReference type="ARBA" id="ARBA00022684"/>
    </source>
</evidence>
<evidence type="ECO:0000256" key="8">
    <source>
        <dbReference type="ARBA" id="ARBA00022842"/>
    </source>
</evidence>
<feature type="domain" description="ATP-grasp" evidence="11">
    <location>
        <begin position="133"/>
        <end position="317"/>
    </location>
</feature>
<dbReference type="Gene3D" id="3.30.470.20">
    <property type="entry name" value="ATP-grasp fold, B domain"/>
    <property type="match status" value="1"/>
</dbReference>
<comment type="similarity">
    <text evidence="10">Belongs to the prokaryotic GSH synthase family.</text>
</comment>
<dbReference type="OrthoDB" id="9785415at2"/>
<evidence type="ECO:0000313" key="12">
    <source>
        <dbReference type="EMBL" id="GAN77749.1"/>
    </source>
</evidence>
<dbReference type="SUPFAM" id="SSF56059">
    <property type="entry name" value="Glutathione synthetase ATP-binding domain-like"/>
    <property type="match status" value="1"/>
</dbReference>
<dbReference type="AlphaFoldDB" id="A0A0D6PA56"/>